<reference evidence="3 4" key="1">
    <citation type="submission" date="2024-02" db="EMBL/GenBank/DDBJ databases">
        <title>Discinaceae phylogenomics.</title>
        <authorList>
            <person name="Dirks A.C."/>
            <person name="James T.Y."/>
        </authorList>
    </citation>
    <scope>NUCLEOTIDE SEQUENCE [LARGE SCALE GENOMIC DNA]</scope>
    <source>
        <strain evidence="3 4">ACD0624</strain>
    </source>
</reference>
<dbReference type="InterPro" id="IPR029058">
    <property type="entry name" value="AB_hydrolase_fold"/>
</dbReference>
<evidence type="ECO:0000256" key="1">
    <source>
        <dbReference type="ARBA" id="ARBA00022737"/>
    </source>
</evidence>
<dbReference type="SUPFAM" id="SSF53474">
    <property type="entry name" value="alpha/beta-Hydrolases"/>
    <property type="match status" value="1"/>
</dbReference>
<dbReference type="Pfam" id="PF23397">
    <property type="entry name" value="DUF7104"/>
    <property type="match status" value="11"/>
</dbReference>
<evidence type="ECO:0000313" key="4">
    <source>
        <dbReference type="Proteomes" id="UP001447188"/>
    </source>
</evidence>
<organism evidence="3 4">
    <name type="scientific">Discina gigas</name>
    <dbReference type="NCBI Taxonomy" id="1032678"/>
    <lineage>
        <taxon>Eukaryota</taxon>
        <taxon>Fungi</taxon>
        <taxon>Dikarya</taxon>
        <taxon>Ascomycota</taxon>
        <taxon>Pezizomycotina</taxon>
        <taxon>Pezizomycetes</taxon>
        <taxon>Pezizales</taxon>
        <taxon>Discinaceae</taxon>
        <taxon>Discina</taxon>
    </lineage>
</organism>
<name>A0ABR3G5I7_9PEZI</name>
<dbReference type="Gene3D" id="3.40.50.1820">
    <property type="entry name" value="alpha/beta hydrolase"/>
    <property type="match status" value="1"/>
</dbReference>
<dbReference type="PANTHER" id="PTHR10039">
    <property type="entry name" value="AMELOGENIN"/>
    <property type="match status" value="1"/>
</dbReference>
<dbReference type="SUPFAM" id="SSF52540">
    <property type="entry name" value="P-loop containing nucleoside triphosphate hydrolases"/>
    <property type="match status" value="1"/>
</dbReference>
<dbReference type="PANTHER" id="PTHR10039:SF16">
    <property type="entry name" value="GPI INOSITOL-DEACYLASE"/>
    <property type="match status" value="1"/>
</dbReference>
<dbReference type="EMBL" id="JBBBZM010000279">
    <property type="protein sequence ID" value="KAL0631228.1"/>
    <property type="molecule type" value="Genomic_DNA"/>
</dbReference>
<dbReference type="InterPro" id="IPR056884">
    <property type="entry name" value="NPHP3-like_N"/>
</dbReference>
<evidence type="ECO:0000259" key="2">
    <source>
        <dbReference type="Pfam" id="PF24883"/>
    </source>
</evidence>
<comment type="caution">
    <text evidence="3">The sequence shown here is derived from an EMBL/GenBank/DDBJ whole genome shotgun (WGS) entry which is preliminary data.</text>
</comment>
<keyword evidence="4" id="KW-1185">Reference proteome</keyword>
<dbReference type="InterPro" id="IPR055530">
    <property type="entry name" value="DUF7104"/>
</dbReference>
<dbReference type="InterPro" id="IPR027417">
    <property type="entry name" value="P-loop_NTPase"/>
</dbReference>
<protein>
    <recommendedName>
        <fullName evidence="2">Nephrocystin 3-like N-terminal domain-containing protein</fullName>
    </recommendedName>
</protein>
<dbReference type="SMART" id="SM00248">
    <property type="entry name" value="ANK"/>
    <property type="match status" value="5"/>
</dbReference>
<gene>
    <name evidence="3" type="ORF">Q9L58_009909</name>
</gene>
<dbReference type="InterPro" id="IPR036770">
    <property type="entry name" value="Ankyrin_rpt-contain_sf"/>
</dbReference>
<dbReference type="Proteomes" id="UP001447188">
    <property type="component" value="Unassembled WGS sequence"/>
</dbReference>
<dbReference type="InterPro" id="IPR002110">
    <property type="entry name" value="Ankyrin_rpt"/>
</dbReference>
<sequence length="1467" mass="162138">MPKRKPTQPPAEDTRARKRVTVAIGQPSAPVQPAIGNTAAMIAATGATGFAFRITNISSDMDKDEFLRILNALPCSTSLGSGLRAACTQNVLGSSFAPSAASDDSEKYRTATVTFRSVPTEFLFPGSFHEIALVAHAPGVIVDKHFYGLTPLNFPEQPTVDIIAVTGLAGHAFGSWKSRGRSAMWLRDFLPQSVPDARIMTYGYDSKLFNNNSTASIREFSRNLLEALNTTRANDTEKNRPIIFIGHSLGGLVIKEALAEAAKSDGQHGLIFQSCYALLLFGVPNKGLEVASLRSMVKGQPNEGLIDDLDKSSHFLCRHNYFWKFYIPENTRVVSIYETKPTRTVLKSENGNWSRTGPEVLMVNRASAIFATPEQHRVVNQDDIFSIDANHSDMVKFDNNTCQEYLSVRSRIKELIQSAEIVIHERYIEAHEMAKSMPGVSWNLVRQTHVKFEGESQGKMSQILQWMSQIEYIKHHHNALQDMLEGTGQWLLKKKAFREWQDSKISSILWLHGIPGAGKTKLTCMVIETLKSSLSEDEPVVYFYCNRNESERRDPTTIMQAIVKQLSLVFPGLPKPVVALYDERLKSGLASGALRFEESHTLLVSLLDLYPQTTIIIDALDESDPGRRGQFLELLTTIMHSSTSLVKVFISSRDDIDIKLALEDVPNLYINAQDNREDITRFIHREMRISSKNRPLCNLPEESKNLIVSTLADKANGMFQWVSLQIKHLSGMRLKADVIENLGKLPKSLKETYTQILQDMRVEGTPREWDLTRKALMWVMCSRRLLSQTEWSKFSYWPTQVPTDGPDTLFDLCRNLVTWDGQSKVVRFAHLSVHEFLESEFSSLDTNSMATEFCLSMLDPSRSRSLQDGKSTYSLRYWTEHFENSYNHESNISRVLVEKLNSFLGTATPSQTYKIWFREVLDLHTQRRWSRNQISVTKLQDMIAHLYSTPLNPLFAASYFLFGEEYYEQWEHDGFDINCRNTANETLLFVASIRGNEWAVGSLLKRGADVNAGHSQYGSSPLIAAMKQRQEKTVVQLLNSGARVSGYTSVLHAAATNGCKTVMRAVMNRDCNIEITNAVLEAAVANQRWGVGVTEMLLARDANIKITEAVAVAAASNCSNGVEIMDILLARNAIKITDAVTVAAARNWSNSARLIDILLAHDANIKITEAVMLAAASSPTYGAKIMDLLLAHDASIKITEAVAVAAMSNPTNGVEIMDILLACNAIKITEAVMLAAASNRTNGVEIMNILLARNAIKITEAVIIKITEAVVVAAVSNPSYGAGIMDIFLARDANIKITKAVAVAAAGNWSSGVEIIDILARNAIKITEAVMVAAASNRYYGAKLMDILLARDANTKITEAVVVAAAGNRKHGAGLMDILLARDANIEITEAVVVAAACNTIYNRKLIGKLLANRTNVRFSMEAVIAVVQEFGCKGIAMLENSNIHSETVQAAVAAAAAVGNARVIEL</sequence>
<evidence type="ECO:0000313" key="3">
    <source>
        <dbReference type="EMBL" id="KAL0631228.1"/>
    </source>
</evidence>
<dbReference type="Pfam" id="PF24883">
    <property type="entry name" value="NPHP3_N"/>
    <property type="match status" value="1"/>
</dbReference>
<dbReference type="Gene3D" id="3.40.50.300">
    <property type="entry name" value="P-loop containing nucleotide triphosphate hydrolases"/>
    <property type="match status" value="1"/>
</dbReference>
<proteinExistence type="predicted"/>
<accession>A0ABR3G5I7</accession>
<feature type="domain" description="Nephrocystin 3-like N-terminal" evidence="2">
    <location>
        <begin position="486"/>
        <end position="653"/>
    </location>
</feature>
<keyword evidence="1" id="KW-0677">Repeat</keyword>
<dbReference type="SUPFAM" id="SSF48403">
    <property type="entry name" value="Ankyrin repeat"/>
    <property type="match status" value="1"/>
</dbReference>
<dbReference type="Gene3D" id="1.25.40.20">
    <property type="entry name" value="Ankyrin repeat-containing domain"/>
    <property type="match status" value="1"/>
</dbReference>